<dbReference type="PROSITE" id="PS50022">
    <property type="entry name" value="FA58C_3"/>
    <property type="match status" value="1"/>
</dbReference>
<evidence type="ECO:0000313" key="2">
    <source>
        <dbReference type="EMBL" id="AZS71886.1"/>
    </source>
</evidence>
<dbReference type="InterPro" id="IPR000421">
    <property type="entry name" value="FA58C"/>
</dbReference>
<dbReference type="Gene3D" id="2.60.120.260">
    <property type="entry name" value="Galactose-binding domain-like"/>
    <property type="match status" value="1"/>
</dbReference>
<dbReference type="RefSeq" id="WP_127150886.1">
    <property type="nucleotide sequence ID" value="NZ_CP029042.1"/>
</dbReference>
<sequence>MALEKDDAIVSLVSDSDLAAGRQMWASSSSQGHGPDQLTTSWWESAYKAPLPQWIQVDLGSRRTVNRLVLGTPANWPAQSQTLTVEGSEDGSTFTTLVASARYDFTPQTAIDLPEVSTRCIRLVFTANNGPGPWGERGAFLSGFEVYGLAGEQPGEEGPPLPEPKIPVGPGRTSLSFGTQRSFVGSVWLNFSGELSWDGTGSYTIDGTLKASSSSDARRSTVWLEYGGESESWKKSDETETSLGSSQSLPVRLTGNLAPGEKLEVRLGSWQAGVFNIGPVENSEKRQYVIS</sequence>
<proteinExistence type="predicted"/>
<reference evidence="2 3" key="1">
    <citation type="submission" date="2018-04" db="EMBL/GenBank/DDBJ databases">
        <title>Complete genome sequences of Streptomyces lydicus strain WYEC and characterization of antagonistic properties of biological control agents.</title>
        <authorList>
            <person name="Mariita R.M."/>
            <person name="Sello J.K."/>
        </authorList>
    </citation>
    <scope>NUCLEOTIDE SEQUENCE [LARGE SCALE GENOMIC DNA]</scope>
    <source>
        <strain evidence="2 3">WYEC 108</strain>
    </source>
</reference>
<organism evidence="2 3">
    <name type="scientific">Streptomyces lydicus</name>
    <dbReference type="NCBI Taxonomy" id="47763"/>
    <lineage>
        <taxon>Bacteria</taxon>
        <taxon>Bacillati</taxon>
        <taxon>Actinomycetota</taxon>
        <taxon>Actinomycetes</taxon>
        <taxon>Kitasatosporales</taxon>
        <taxon>Streptomycetaceae</taxon>
        <taxon>Streptomyces</taxon>
    </lineage>
</organism>
<evidence type="ECO:0000313" key="3">
    <source>
        <dbReference type="Proteomes" id="UP000275579"/>
    </source>
</evidence>
<feature type="domain" description="F5/8 type C" evidence="1">
    <location>
        <begin position="1"/>
        <end position="149"/>
    </location>
</feature>
<dbReference type="Proteomes" id="UP000275579">
    <property type="component" value="Chromosome"/>
</dbReference>
<dbReference type="AlphaFoldDB" id="A0A3S9YA90"/>
<name>A0A3S9YA90_9ACTN</name>
<dbReference type="InterPro" id="IPR008979">
    <property type="entry name" value="Galactose-bd-like_sf"/>
</dbReference>
<dbReference type="SUPFAM" id="SSF49785">
    <property type="entry name" value="Galactose-binding domain-like"/>
    <property type="match status" value="1"/>
</dbReference>
<dbReference type="Pfam" id="PF00754">
    <property type="entry name" value="F5_F8_type_C"/>
    <property type="match status" value="1"/>
</dbReference>
<protein>
    <recommendedName>
        <fullName evidence="1">F5/8 type C domain-containing protein</fullName>
    </recommendedName>
</protein>
<dbReference type="EMBL" id="CP029042">
    <property type="protein sequence ID" value="AZS71886.1"/>
    <property type="molecule type" value="Genomic_DNA"/>
</dbReference>
<accession>A0A3S9YA90</accession>
<evidence type="ECO:0000259" key="1">
    <source>
        <dbReference type="PROSITE" id="PS50022"/>
    </source>
</evidence>
<dbReference type="SMART" id="SM00231">
    <property type="entry name" value="FA58C"/>
    <property type="match status" value="1"/>
</dbReference>
<gene>
    <name evidence="2" type="ORF">DDE74_13855</name>
</gene>